<keyword evidence="3" id="KW-1185">Reference proteome</keyword>
<comment type="caution">
    <text evidence="2">The sequence shown here is derived from an EMBL/GenBank/DDBJ whole genome shotgun (WGS) entry which is preliminary data.</text>
</comment>
<dbReference type="RefSeq" id="WP_345920821.1">
    <property type="nucleotide sequence ID" value="NZ_JBDIVE010000010.1"/>
</dbReference>
<evidence type="ECO:0000313" key="2">
    <source>
        <dbReference type="EMBL" id="MEN3070045.1"/>
    </source>
</evidence>
<feature type="compositionally biased region" description="Basic residues" evidence="1">
    <location>
        <begin position="154"/>
        <end position="167"/>
    </location>
</feature>
<protein>
    <submittedName>
        <fullName evidence="2">Uncharacterized protein</fullName>
    </submittedName>
</protein>
<accession>A0ABU9Z261</accession>
<gene>
    <name evidence="2" type="ORF">ABDB84_16300</name>
</gene>
<name>A0ABU9Z261_9RHOO</name>
<evidence type="ECO:0000256" key="1">
    <source>
        <dbReference type="SAM" id="MobiDB-lite"/>
    </source>
</evidence>
<dbReference type="Proteomes" id="UP001410394">
    <property type="component" value="Unassembled WGS sequence"/>
</dbReference>
<sequence>MKHSVSSALDELRALADMPDEDINYDDIPQQSAEQIAAMTPSPRKNMAPFQYTNEALRALYEAKTPDGHIKVVISCDPTKTTAKYFLDKLPLVKGALQHFRQAAFEVPSFEIREYEWGTLQFSSKSTVASVTGEELKKLAQDFETNYPPGGRHAPLKAKSKAPRKTR</sequence>
<reference evidence="2 3" key="1">
    <citation type="journal article" date="2018" name="Int. J. Syst. Evol. Microbiol.">
        <title>Uliginosibacterium sediminicola sp. nov., isolated from freshwater sediment.</title>
        <authorList>
            <person name="Hwang W.M."/>
            <person name="Kim S.M."/>
            <person name="Kang K."/>
            <person name="Ahn T.Y."/>
        </authorList>
    </citation>
    <scope>NUCLEOTIDE SEQUENCE [LARGE SCALE GENOMIC DNA]</scope>
    <source>
        <strain evidence="2 3">M1-21</strain>
    </source>
</reference>
<organism evidence="2 3">
    <name type="scientific">Uliginosibacterium sediminicola</name>
    <dbReference type="NCBI Taxonomy" id="2024550"/>
    <lineage>
        <taxon>Bacteria</taxon>
        <taxon>Pseudomonadati</taxon>
        <taxon>Pseudomonadota</taxon>
        <taxon>Betaproteobacteria</taxon>
        <taxon>Rhodocyclales</taxon>
        <taxon>Zoogloeaceae</taxon>
        <taxon>Uliginosibacterium</taxon>
    </lineage>
</organism>
<dbReference type="EMBL" id="JBDIVE010000010">
    <property type="protein sequence ID" value="MEN3070045.1"/>
    <property type="molecule type" value="Genomic_DNA"/>
</dbReference>
<proteinExistence type="predicted"/>
<evidence type="ECO:0000313" key="3">
    <source>
        <dbReference type="Proteomes" id="UP001410394"/>
    </source>
</evidence>
<feature type="region of interest" description="Disordered" evidence="1">
    <location>
        <begin position="142"/>
        <end position="167"/>
    </location>
</feature>